<organism evidence="2 3">
    <name type="scientific">Nocardia farcinica (strain IFM 10152)</name>
    <dbReference type="NCBI Taxonomy" id="247156"/>
    <lineage>
        <taxon>Bacteria</taxon>
        <taxon>Bacillati</taxon>
        <taxon>Actinomycetota</taxon>
        <taxon>Actinomycetes</taxon>
        <taxon>Mycobacteriales</taxon>
        <taxon>Nocardiaceae</taxon>
        <taxon>Nocardia</taxon>
    </lineage>
</organism>
<dbReference type="HOGENOM" id="CLU_2634544_0_0_11"/>
<name>Q5YSG6_NOCFA</name>
<dbReference type="AlphaFoldDB" id="Q5YSG6"/>
<dbReference type="OrthoDB" id="9976563at2"/>
<proteinExistence type="predicted"/>
<evidence type="ECO:0000313" key="2">
    <source>
        <dbReference type="EMBL" id="BAD58875.1"/>
    </source>
</evidence>
<feature type="compositionally biased region" description="Basic residues" evidence="1">
    <location>
        <begin position="60"/>
        <end position="77"/>
    </location>
</feature>
<feature type="region of interest" description="Disordered" evidence="1">
    <location>
        <begin position="55"/>
        <end position="77"/>
    </location>
</feature>
<evidence type="ECO:0000313" key="3">
    <source>
        <dbReference type="Proteomes" id="UP000006820"/>
    </source>
</evidence>
<evidence type="ECO:0000256" key="1">
    <source>
        <dbReference type="SAM" id="MobiDB-lite"/>
    </source>
</evidence>
<reference evidence="2 3" key="1">
    <citation type="journal article" date="2004" name="Proc. Natl. Acad. Sci. U.S.A.">
        <title>The complete genomic sequence of Nocardia farcinica IFM 10152.</title>
        <authorList>
            <person name="Ishikawa J."/>
            <person name="Yamashita A."/>
            <person name="Mikami Y."/>
            <person name="Hoshino Y."/>
            <person name="Kurita H."/>
            <person name="Hotta K."/>
            <person name="Shiba T."/>
            <person name="Hattori M."/>
        </authorList>
    </citation>
    <scope>NUCLEOTIDE SEQUENCE [LARGE SCALE GENOMIC DNA]</scope>
    <source>
        <strain evidence="2 3">IFM 10152</strain>
    </source>
</reference>
<dbReference type="KEGG" id="nfa:NFA_40270"/>
<accession>Q5YSG6</accession>
<dbReference type="STRING" id="247156.NFA_40270"/>
<dbReference type="EMBL" id="AP006618">
    <property type="protein sequence ID" value="BAD58875.1"/>
    <property type="molecule type" value="Genomic_DNA"/>
</dbReference>
<protein>
    <submittedName>
        <fullName evidence="2">Uncharacterized protein</fullName>
    </submittedName>
</protein>
<gene>
    <name evidence="2" type="ordered locus">NFA_40270</name>
</gene>
<sequence>MNTDGSRGLAQLIPATFLQHRSAPVREPLLETTYARAILLGLQRKHIYEGTVPEAEVARRRTRNRAARKARRANRNN</sequence>
<dbReference type="Proteomes" id="UP000006820">
    <property type="component" value="Chromosome"/>
</dbReference>
<dbReference type="RefSeq" id="WP_011210560.1">
    <property type="nucleotide sequence ID" value="NC_006361.1"/>
</dbReference>
<dbReference type="GeneID" id="61134677"/>
<keyword evidence="3" id="KW-1185">Reference proteome</keyword>